<dbReference type="STRING" id="1121881.SAMN02745225_02171"/>
<dbReference type="RefSeq" id="WP_143146530.1">
    <property type="nucleotide sequence ID" value="NZ_FQUL01000048.1"/>
</dbReference>
<dbReference type="Proteomes" id="UP000184295">
    <property type="component" value="Unassembled WGS sequence"/>
</dbReference>
<dbReference type="EMBL" id="FQUL01000048">
    <property type="protein sequence ID" value="SHE98178.1"/>
    <property type="molecule type" value="Genomic_DNA"/>
</dbReference>
<proteinExistence type="predicted"/>
<protein>
    <submittedName>
        <fullName evidence="2">Uncharacterized protein</fullName>
    </submittedName>
</protein>
<evidence type="ECO:0000256" key="1">
    <source>
        <dbReference type="SAM" id="Phobius"/>
    </source>
</evidence>
<gene>
    <name evidence="2" type="ORF">SAMN02745225_02171</name>
</gene>
<sequence length="96" mass="10392">MVEGTVVDVVGAVVELGDVAKCVVVVLLGDATGYVLPGSARQTTTVRNPNAAMEILLMVFAVSLLCSMICLPCNFFPLTDHLMKMNRCWRLPCYIS</sequence>
<keyword evidence="1" id="KW-0812">Transmembrane</keyword>
<evidence type="ECO:0000313" key="3">
    <source>
        <dbReference type="Proteomes" id="UP000184295"/>
    </source>
</evidence>
<keyword evidence="3" id="KW-1185">Reference proteome</keyword>
<keyword evidence="1" id="KW-0472">Membrane</keyword>
<name>A0A1M4XXM4_9ACTN</name>
<feature type="transmembrane region" description="Helical" evidence="1">
    <location>
        <begin position="55"/>
        <end position="77"/>
    </location>
</feature>
<organism evidence="2 3">
    <name type="scientific">Ferrithrix thermotolerans DSM 19514</name>
    <dbReference type="NCBI Taxonomy" id="1121881"/>
    <lineage>
        <taxon>Bacteria</taxon>
        <taxon>Bacillati</taxon>
        <taxon>Actinomycetota</taxon>
        <taxon>Acidimicrobiia</taxon>
        <taxon>Acidimicrobiales</taxon>
        <taxon>Acidimicrobiaceae</taxon>
        <taxon>Ferrithrix</taxon>
    </lineage>
</organism>
<accession>A0A1M4XXM4</accession>
<evidence type="ECO:0000313" key="2">
    <source>
        <dbReference type="EMBL" id="SHE98178.1"/>
    </source>
</evidence>
<keyword evidence="1" id="KW-1133">Transmembrane helix</keyword>
<dbReference type="AlphaFoldDB" id="A0A1M4XXM4"/>
<reference evidence="3" key="1">
    <citation type="submission" date="2016-11" db="EMBL/GenBank/DDBJ databases">
        <authorList>
            <person name="Varghese N."/>
            <person name="Submissions S."/>
        </authorList>
    </citation>
    <scope>NUCLEOTIDE SEQUENCE [LARGE SCALE GENOMIC DNA]</scope>
    <source>
        <strain evidence="3">DSM 19514</strain>
    </source>
</reference>